<evidence type="ECO:0008006" key="3">
    <source>
        <dbReference type="Google" id="ProtNLM"/>
    </source>
</evidence>
<dbReference type="PANTHER" id="PTHR45661">
    <property type="entry name" value="SURFACE ANTIGEN"/>
    <property type="match status" value="1"/>
</dbReference>
<gene>
    <name evidence="1" type="ORF">M9Y10_005838</name>
</gene>
<comment type="caution">
    <text evidence="1">The sequence shown here is derived from an EMBL/GenBank/DDBJ whole genome shotgun (WGS) entry which is preliminary data.</text>
</comment>
<dbReference type="Proteomes" id="UP001470230">
    <property type="component" value="Unassembled WGS sequence"/>
</dbReference>
<dbReference type="EMBL" id="JAPFFF010000012">
    <property type="protein sequence ID" value="KAK8875664.1"/>
    <property type="molecule type" value="Genomic_DNA"/>
</dbReference>
<reference evidence="1 2" key="1">
    <citation type="submission" date="2024-04" db="EMBL/GenBank/DDBJ databases">
        <title>Tritrichomonas musculus Genome.</title>
        <authorList>
            <person name="Alves-Ferreira E."/>
            <person name="Grigg M."/>
            <person name="Lorenzi H."/>
            <person name="Galac M."/>
        </authorList>
    </citation>
    <scope>NUCLEOTIDE SEQUENCE [LARGE SCALE GENOMIC DNA]</scope>
    <source>
        <strain evidence="1 2">EAF2021</strain>
    </source>
</reference>
<dbReference type="Pfam" id="PF13306">
    <property type="entry name" value="LRR_5"/>
    <property type="match status" value="6"/>
</dbReference>
<proteinExistence type="predicted"/>
<name>A0ABR2JCX0_9EUKA</name>
<dbReference type="Gene3D" id="3.80.10.10">
    <property type="entry name" value="Ribonuclease Inhibitor"/>
    <property type="match status" value="5"/>
</dbReference>
<dbReference type="PANTHER" id="PTHR45661:SF3">
    <property type="entry name" value="IG-LIKE DOMAIN-CONTAINING PROTEIN"/>
    <property type="match status" value="1"/>
</dbReference>
<protein>
    <recommendedName>
        <fullName evidence="3">Surface antigen BspA-like</fullName>
    </recommendedName>
</protein>
<evidence type="ECO:0000313" key="2">
    <source>
        <dbReference type="Proteomes" id="UP001470230"/>
    </source>
</evidence>
<sequence>MTLIIKIDGISFELDNNNHTAKIIDSSNVKENILIPRVVKYQSNEYVITSIAQSSFKGQKRIKSICFSEDSGLLLIEKKAFFRSSITHLSLPSSIEKLEEGWCHSTPKLVSISISPQNRHFLFHDDKYLIAKMNENSEAFDNLLFVRRDIEQAVIPPFIKQISPYSFCDCKNCKSIEFAEKSEIQRIRKSSFINSSIEKVQIPTSMEEIEEGWCKKANKLVLVSISPNNKNFTFYKNNFLLGKSDPKNDEFDILLFGSHSIKKASIPSYIKRIGSHAFNECKFLKSVEFQSNSELITIGEKSFLKTSIGSIQIPATVEMIDKAAFFLCKSLKLVDFQSGSKLTVINEDAFNSINIQKVSIPSSVVEIGNKAFNSCIHLNSLKFEEDSKLQKIGDEAFFLTAIKSISIPSSVVEIGEKSFDACYDLTNVEFQADCKLKSIKKYAFSKAAIGNIIIPSSVKEVGEGCFNNCMFLQSIQFENGSEIETIETQLFFDSKIQSFSIPSKVKELKEGWCSAAPELTTILLSPENEHFKYHANQFLVGKSDEKSDIFDVLFFARRDIEHAIIPPFIKHIASYAFCDCSKLESVKFDDDSKLVSIGNFAFTSSTVKSISIPSSCNEIGKLAFACCHCLEKIDNFENLQIRVIEKSTFEWSGLKSLTIPAALEVLKEGWRSGTSELISCFVSPDNRRFSAIGGQLLLGKIDDKSDVFDILHFASRNLKQVKIPSSIKMIDSYAFCDRTELDSVEFEVDSQLRSIGNKAFCATKIDRISIPSSVKSIGQAAFYSCVQLVFIEFAENSELCEIDSGAFQGTSIKSIAIPKKVNLIKTLTFDCCYNLAAIELLGEEIMLEDNCFNSSLFVFSLPNAHKVCNLKKSIFVGTPKMDISVFVSVDAEIYW</sequence>
<dbReference type="InterPro" id="IPR053139">
    <property type="entry name" value="Surface_bspA-like"/>
</dbReference>
<evidence type="ECO:0000313" key="1">
    <source>
        <dbReference type="EMBL" id="KAK8875664.1"/>
    </source>
</evidence>
<dbReference type="InterPro" id="IPR032675">
    <property type="entry name" value="LRR_dom_sf"/>
</dbReference>
<dbReference type="InterPro" id="IPR026906">
    <property type="entry name" value="LRR_5"/>
</dbReference>
<organism evidence="1 2">
    <name type="scientific">Tritrichomonas musculus</name>
    <dbReference type="NCBI Taxonomy" id="1915356"/>
    <lineage>
        <taxon>Eukaryota</taxon>
        <taxon>Metamonada</taxon>
        <taxon>Parabasalia</taxon>
        <taxon>Tritrichomonadida</taxon>
        <taxon>Tritrichomonadidae</taxon>
        <taxon>Tritrichomonas</taxon>
    </lineage>
</organism>
<dbReference type="SUPFAM" id="SSF52058">
    <property type="entry name" value="L domain-like"/>
    <property type="match status" value="3"/>
</dbReference>
<keyword evidence="2" id="KW-1185">Reference proteome</keyword>
<accession>A0ABR2JCX0</accession>